<comment type="caution">
    <text evidence="1">The sequence shown here is derived from an EMBL/GenBank/DDBJ whole genome shotgun (WGS) entry which is preliminary data.</text>
</comment>
<keyword evidence="2" id="KW-1185">Reference proteome</keyword>
<organism evidence="1 2">
    <name type="scientific">Allorhodopirellula heiligendammensis</name>
    <dbReference type="NCBI Taxonomy" id="2714739"/>
    <lineage>
        <taxon>Bacteria</taxon>
        <taxon>Pseudomonadati</taxon>
        <taxon>Planctomycetota</taxon>
        <taxon>Planctomycetia</taxon>
        <taxon>Pirellulales</taxon>
        <taxon>Pirellulaceae</taxon>
        <taxon>Allorhodopirellula</taxon>
    </lineage>
</organism>
<proteinExistence type="predicted"/>
<dbReference type="OrthoDB" id="280891at2"/>
<accession>A0A5C6C273</accession>
<dbReference type="Proteomes" id="UP000319908">
    <property type="component" value="Unassembled WGS sequence"/>
</dbReference>
<dbReference type="RefSeq" id="WP_146406760.1">
    <property type="nucleotide sequence ID" value="NZ_SJPU01000001.1"/>
</dbReference>
<protein>
    <submittedName>
        <fullName evidence="1">Uncharacterized protein</fullName>
    </submittedName>
</protein>
<evidence type="ECO:0000313" key="2">
    <source>
        <dbReference type="Proteomes" id="UP000319908"/>
    </source>
</evidence>
<name>A0A5C6C273_9BACT</name>
<dbReference type="AlphaFoldDB" id="A0A5C6C273"/>
<sequence>MKPLPLGPLLDSQTRIRHDFLDFAEQWQRTRAGWRDEPARNFEQESLSNLSPTLTRVAAAMQDFADAARRADHLLADPDHPGHL</sequence>
<evidence type="ECO:0000313" key="1">
    <source>
        <dbReference type="EMBL" id="TWU18185.1"/>
    </source>
</evidence>
<reference evidence="1 2" key="1">
    <citation type="journal article" date="2020" name="Antonie Van Leeuwenhoek">
        <title>Rhodopirellula heiligendammensis sp. nov., Rhodopirellula pilleata sp. nov., and Rhodopirellula solitaria sp. nov. isolated from natural or artificial marine surfaces in Northern Germany and California, USA, and emended description of the genus Rhodopirellula.</title>
        <authorList>
            <person name="Kallscheuer N."/>
            <person name="Wiegand S."/>
            <person name="Jogler M."/>
            <person name="Boedeker C."/>
            <person name="Peeters S.H."/>
            <person name="Rast P."/>
            <person name="Heuer A."/>
            <person name="Jetten M.S.M."/>
            <person name="Rohde M."/>
            <person name="Jogler C."/>
        </authorList>
    </citation>
    <scope>NUCLEOTIDE SEQUENCE [LARGE SCALE GENOMIC DNA]</scope>
    <source>
        <strain evidence="1 2">Poly21</strain>
    </source>
</reference>
<gene>
    <name evidence="1" type="ORF">Poly21_03400</name>
</gene>
<dbReference type="EMBL" id="SJPU01000001">
    <property type="protein sequence ID" value="TWU18185.1"/>
    <property type="molecule type" value="Genomic_DNA"/>
</dbReference>